<protein>
    <submittedName>
        <fullName evidence="3">Uncharacterized protein</fullName>
    </submittedName>
</protein>
<accession>A0A6L8VAT1</accession>
<comment type="caution">
    <text evidence="3">The sequence shown here is derived from an EMBL/GenBank/DDBJ whole genome shotgun (WGS) entry which is preliminary data.</text>
</comment>
<evidence type="ECO:0000256" key="2">
    <source>
        <dbReference type="SAM" id="SignalP"/>
    </source>
</evidence>
<evidence type="ECO:0000313" key="4">
    <source>
        <dbReference type="Proteomes" id="UP000481087"/>
    </source>
</evidence>
<feature type="compositionally biased region" description="Low complexity" evidence="1">
    <location>
        <begin position="411"/>
        <end position="445"/>
    </location>
</feature>
<keyword evidence="4" id="KW-1185">Reference proteome</keyword>
<keyword evidence="2" id="KW-0732">Signal</keyword>
<feature type="chain" id="PRO_5038669326" evidence="2">
    <location>
        <begin position="35"/>
        <end position="724"/>
    </location>
</feature>
<dbReference type="AlphaFoldDB" id="A0A6L8VAT1"/>
<dbReference type="EMBL" id="WTUZ01000040">
    <property type="protein sequence ID" value="MZQ87398.1"/>
    <property type="molecule type" value="Genomic_DNA"/>
</dbReference>
<evidence type="ECO:0000256" key="1">
    <source>
        <dbReference type="SAM" id="MobiDB-lite"/>
    </source>
</evidence>
<dbReference type="Proteomes" id="UP000481087">
    <property type="component" value="Unassembled WGS sequence"/>
</dbReference>
<dbReference type="RefSeq" id="WP_161412007.1">
    <property type="nucleotide sequence ID" value="NZ_WTUZ01000040.1"/>
</dbReference>
<feature type="signal peptide" evidence="2">
    <location>
        <begin position="1"/>
        <end position="34"/>
    </location>
</feature>
<reference evidence="3 4" key="1">
    <citation type="submission" date="2019-12" db="EMBL/GenBank/DDBJ databases">
        <title>Paenibacillus sp. nov. sp. isolated from soil.</title>
        <authorList>
            <person name="Kim J."/>
            <person name="Jeong S.E."/>
            <person name="Jung H.S."/>
            <person name="Jeon C.O."/>
        </authorList>
    </citation>
    <scope>NUCLEOTIDE SEQUENCE [LARGE SCALE GENOMIC DNA]</scope>
    <source>
        <strain evidence="3 4">5J-6</strain>
    </source>
</reference>
<proteinExistence type="predicted"/>
<gene>
    <name evidence="3" type="ORF">GQF01_35295</name>
</gene>
<sequence length="724" mass="77199">MKQHLKMKRLLSRSALMLTAASFLTLPLATSAFAGKEGVFLNDSVYFTLDKVTLSSGAEDGSLRFSLGLNNNGTTPVDFNNYGVKVMDTNGVSYTAKLSEKVNARVQAGEIGTFKFSSELPANLTPGQLKVDIFEWNYNTMHDVGALSVEAAMGEAGQSVIQQAAINLQEVDTTFADDAVVTAQLGNSYKVYKDGAWLVYTDLTLENLSNTTIKLPEALELNLQDAKGLTYGSQFISGSGQTLLPQQPVKTTIQTAVPASLEASGLSLLFSPKGQVKTTVLGSLNVAKSFVVGKIGDDTQYPDTDLEGLHITTSWAASSKQSDGLHLQANVTLTNKSDGIVTIPNLTGSFQALRSSVAVTSTDNAVRTSYLSPNETTTFRFSGILPAGLNSDALQLVVSEKKGAANSNTQSNAGNGTDTGTGSNSADTGNTSSTGNSNNTANSKTASLPVSITTLAGAGQGGEVSSYTSAENYTIGTPFKLTSNNLFDSNIDVSLVEIGMSENTDFGFKTVVAKYKLTNKGTTSLNLPDFQTDLTNAEGYTYSGARQSTVAKSIAPNTSYVLNYSYMVPGSETADKLALNLYDSNRLAIGSYKTAVQPVPETGDISMYPFSIAIKDYSVSATYSKDASYAYRLRLDLGVKRQEQVITDTNFSSLVFEVVDSEDRLLSTKAMSFTGQDKIMSGIQFIDFGSIKSEQLNDDVKINVYEVVTTPNGDAKRLVKTLIM</sequence>
<evidence type="ECO:0000313" key="3">
    <source>
        <dbReference type="EMBL" id="MZQ87398.1"/>
    </source>
</evidence>
<feature type="region of interest" description="Disordered" evidence="1">
    <location>
        <begin position="404"/>
        <end position="445"/>
    </location>
</feature>
<organism evidence="3 4">
    <name type="scientific">Paenibacillus silvestris</name>
    <dbReference type="NCBI Taxonomy" id="2606219"/>
    <lineage>
        <taxon>Bacteria</taxon>
        <taxon>Bacillati</taxon>
        <taxon>Bacillota</taxon>
        <taxon>Bacilli</taxon>
        <taxon>Bacillales</taxon>
        <taxon>Paenibacillaceae</taxon>
        <taxon>Paenibacillus</taxon>
    </lineage>
</organism>
<name>A0A6L8VAT1_9BACL</name>